<dbReference type="Gene3D" id="3.30.60.30">
    <property type="match status" value="1"/>
</dbReference>
<evidence type="ECO:0000256" key="1">
    <source>
        <dbReference type="ARBA" id="ARBA00004613"/>
    </source>
</evidence>
<protein>
    <recommendedName>
        <fullName evidence="4">Kazal-like domain-containing protein</fullName>
    </recommendedName>
</protein>
<dbReference type="GO" id="GO:0005576">
    <property type="term" value="C:extracellular region"/>
    <property type="evidence" value="ECO:0007669"/>
    <property type="project" value="UniProtKB-SubCell"/>
</dbReference>
<dbReference type="FunFam" id="3.30.60.30:FF:000037">
    <property type="entry name" value="Ovomucoid"/>
    <property type="match status" value="1"/>
</dbReference>
<feature type="domain" description="Kazal-like" evidence="4">
    <location>
        <begin position="38"/>
        <end position="94"/>
    </location>
</feature>
<dbReference type="GeneTree" id="ENSGT01020000230731"/>
<evidence type="ECO:0000313" key="5">
    <source>
        <dbReference type="Ensembl" id="ENSLLTP00000019143.1"/>
    </source>
</evidence>
<evidence type="ECO:0000259" key="4">
    <source>
        <dbReference type="PROSITE" id="PS51465"/>
    </source>
</evidence>
<dbReference type="Ensembl" id="ENSLLTT00000019849.1">
    <property type="protein sequence ID" value="ENSLLTP00000019143.1"/>
    <property type="gene ID" value="ENSLLTG00000014424.1"/>
</dbReference>
<comment type="subcellular location">
    <subcellularLocation>
        <location evidence="1">Secreted</location>
    </subcellularLocation>
</comment>
<dbReference type="InterPro" id="IPR036058">
    <property type="entry name" value="Kazal_dom_sf"/>
</dbReference>
<reference evidence="5" key="2">
    <citation type="submission" date="2025-09" db="UniProtKB">
        <authorList>
            <consortium name="Ensembl"/>
        </authorList>
    </citation>
    <scope>IDENTIFICATION</scope>
</reference>
<organism evidence="5 6">
    <name type="scientific">Laticauda laticaudata</name>
    <name type="common">Blue-ringed sea krait</name>
    <name type="synonym">Blue-lipped sea krait</name>
    <dbReference type="NCBI Taxonomy" id="8630"/>
    <lineage>
        <taxon>Eukaryota</taxon>
        <taxon>Metazoa</taxon>
        <taxon>Chordata</taxon>
        <taxon>Craniata</taxon>
        <taxon>Vertebrata</taxon>
        <taxon>Euteleostomi</taxon>
        <taxon>Lepidosauria</taxon>
        <taxon>Squamata</taxon>
        <taxon>Bifurcata</taxon>
        <taxon>Unidentata</taxon>
        <taxon>Episquamata</taxon>
        <taxon>Toxicofera</taxon>
        <taxon>Serpentes</taxon>
        <taxon>Colubroidea</taxon>
        <taxon>Elapidae</taxon>
        <taxon>Laticaudinae</taxon>
        <taxon>Laticauda</taxon>
    </lineage>
</organism>
<dbReference type="PROSITE" id="PS51465">
    <property type="entry name" value="KAZAL_2"/>
    <property type="match status" value="1"/>
</dbReference>
<dbReference type="AlphaFoldDB" id="A0A8C5SL41"/>
<accession>A0A8C5SL41</accession>
<name>A0A8C5SL41_LATLA</name>
<proteinExistence type="predicted"/>
<evidence type="ECO:0000256" key="2">
    <source>
        <dbReference type="ARBA" id="ARBA00022525"/>
    </source>
</evidence>
<evidence type="ECO:0000256" key="3">
    <source>
        <dbReference type="ARBA" id="ARBA00023157"/>
    </source>
</evidence>
<dbReference type="PANTHER" id="PTHR47499">
    <property type="entry name" value="SERINE PROTEASE INHIBITOR KAZAL-TYPE 7 SPINK7"/>
    <property type="match status" value="1"/>
</dbReference>
<dbReference type="SMART" id="SM00280">
    <property type="entry name" value="KAZAL"/>
    <property type="match status" value="1"/>
</dbReference>
<dbReference type="Proteomes" id="UP000694406">
    <property type="component" value="Unplaced"/>
</dbReference>
<dbReference type="SUPFAM" id="SSF100895">
    <property type="entry name" value="Kazal-type serine protease inhibitors"/>
    <property type="match status" value="1"/>
</dbReference>
<reference evidence="5" key="1">
    <citation type="submission" date="2025-08" db="UniProtKB">
        <authorList>
            <consortium name="Ensembl"/>
        </authorList>
    </citation>
    <scope>IDENTIFICATION</scope>
</reference>
<keyword evidence="2" id="KW-0964">Secreted</keyword>
<dbReference type="CDD" id="cd00104">
    <property type="entry name" value="KAZAL_FS"/>
    <property type="match status" value="1"/>
</dbReference>
<dbReference type="Pfam" id="PF00050">
    <property type="entry name" value="Kazal_1"/>
    <property type="match status" value="1"/>
</dbReference>
<dbReference type="PANTHER" id="PTHR47499:SF1">
    <property type="entry name" value="SERINE PROTEASE INHIBITOR KAZAL-TYPE 7"/>
    <property type="match status" value="1"/>
</dbReference>
<dbReference type="InterPro" id="IPR002350">
    <property type="entry name" value="Kazal_dom"/>
</dbReference>
<keyword evidence="3" id="KW-1015">Disulfide bond</keyword>
<dbReference type="InterPro" id="IPR050159">
    <property type="entry name" value="Kazal-type_SerProtInhib"/>
</dbReference>
<evidence type="ECO:0000313" key="6">
    <source>
        <dbReference type="Proteomes" id="UP000694406"/>
    </source>
</evidence>
<dbReference type="PROSITE" id="PS00282">
    <property type="entry name" value="KAZAL_1"/>
    <property type="match status" value="1"/>
</dbReference>
<sequence>MDSLHGHFLLICRLHCPEFLNRTLQRFLGVEKLKSMLFSLKVDCTGYPKSACTREYQPHCASDGITYSNRCLFCNAFVESRGIITFKYNGKCKQ</sequence>
<keyword evidence="6" id="KW-1185">Reference proteome</keyword>